<organism evidence="14 15">
    <name type="scientific">Candidatus Kaiserbacteria bacterium RIFCSPLOWO2_01_FULL_52_12b</name>
    <dbReference type="NCBI Taxonomy" id="1798509"/>
    <lineage>
        <taxon>Bacteria</taxon>
        <taxon>Candidatus Kaiseribacteriota</taxon>
    </lineage>
</organism>
<keyword evidence="8 11" id="KW-1133">Transmembrane helix</keyword>
<comment type="subcellular location">
    <subcellularLocation>
        <location evidence="2">Membrane</location>
        <topology evidence="2">Multi-pass membrane protein</topology>
    </subcellularLocation>
</comment>
<evidence type="ECO:0000256" key="8">
    <source>
        <dbReference type="ARBA" id="ARBA00022989"/>
    </source>
</evidence>
<keyword evidence="4" id="KW-0645">Protease</keyword>
<comment type="caution">
    <text evidence="14">The sequence shown here is derived from an EMBL/GenBank/DDBJ whole genome shotgun (WGS) entry which is preliminary data.</text>
</comment>
<keyword evidence="9" id="KW-0482">Metalloprotease</keyword>
<keyword evidence="5 11" id="KW-0812">Transmembrane</keyword>
<feature type="transmembrane region" description="Helical" evidence="11">
    <location>
        <begin position="90"/>
        <end position="111"/>
    </location>
</feature>
<feature type="domain" description="PDZ" evidence="13">
    <location>
        <begin position="138"/>
        <end position="161"/>
    </location>
</feature>
<dbReference type="Pfam" id="PF02163">
    <property type="entry name" value="Peptidase_M50"/>
    <property type="match status" value="1"/>
</dbReference>
<proteinExistence type="inferred from homology"/>
<reference evidence="14 15" key="1">
    <citation type="journal article" date="2016" name="Nat. Commun.">
        <title>Thousands of microbial genomes shed light on interconnected biogeochemical processes in an aquifer system.</title>
        <authorList>
            <person name="Anantharaman K."/>
            <person name="Brown C.T."/>
            <person name="Hug L.A."/>
            <person name="Sharon I."/>
            <person name="Castelle C.J."/>
            <person name="Probst A.J."/>
            <person name="Thomas B.C."/>
            <person name="Singh A."/>
            <person name="Wilkins M.J."/>
            <person name="Karaoz U."/>
            <person name="Brodie E.L."/>
            <person name="Williams K.H."/>
            <person name="Hubbard S.S."/>
            <person name="Banfield J.F."/>
        </authorList>
    </citation>
    <scope>NUCLEOTIDE SEQUENCE [LARGE SCALE GENOMIC DNA]</scope>
</reference>
<feature type="transmembrane region" description="Helical" evidence="11">
    <location>
        <begin position="338"/>
        <end position="360"/>
    </location>
</feature>
<dbReference type="Proteomes" id="UP000178811">
    <property type="component" value="Unassembled WGS sequence"/>
</dbReference>
<dbReference type="InterPro" id="IPR004387">
    <property type="entry name" value="Pept_M50_Zn"/>
</dbReference>
<name>A0A1F6EWC8_9BACT</name>
<evidence type="ECO:0000256" key="1">
    <source>
        <dbReference type="ARBA" id="ARBA00001947"/>
    </source>
</evidence>
<evidence type="ECO:0000256" key="4">
    <source>
        <dbReference type="ARBA" id="ARBA00022670"/>
    </source>
</evidence>
<evidence type="ECO:0000256" key="10">
    <source>
        <dbReference type="ARBA" id="ARBA00023136"/>
    </source>
</evidence>
<dbReference type="GO" id="GO:0016020">
    <property type="term" value="C:membrane"/>
    <property type="evidence" value="ECO:0007669"/>
    <property type="project" value="UniProtKB-SubCell"/>
</dbReference>
<dbReference type="EMBL" id="MFLW01000028">
    <property type="protein sequence ID" value="OGG77910.1"/>
    <property type="molecule type" value="Genomic_DNA"/>
</dbReference>
<keyword evidence="7" id="KW-0862">Zinc</keyword>
<dbReference type="InterPro" id="IPR041489">
    <property type="entry name" value="PDZ_6"/>
</dbReference>
<dbReference type="PANTHER" id="PTHR42837:SF2">
    <property type="entry name" value="MEMBRANE METALLOPROTEASE ARASP2, CHLOROPLASTIC-RELATED"/>
    <property type="match status" value="1"/>
</dbReference>
<evidence type="ECO:0008006" key="16">
    <source>
        <dbReference type="Google" id="ProtNLM"/>
    </source>
</evidence>
<dbReference type="Gene3D" id="2.30.42.10">
    <property type="match status" value="1"/>
</dbReference>
<accession>A0A1F6EWC8</accession>
<evidence type="ECO:0000256" key="6">
    <source>
        <dbReference type="ARBA" id="ARBA00022801"/>
    </source>
</evidence>
<evidence type="ECO:0000256" key="7">
    <source>
        <dbReference type="ARBA" id="ARBA00022833"/>
    </source>
</evidence>
<evidence type="ECO:0000256" key="11">
    <source>
        <dbReference type="SAM" id="Phobius"/>
    </source>
</evidence>
<dbReference type="SUPFAM" id="SSF50156">
    <property type="entry name" value="PDZ domain-like"/>
    <property type="match status" value="1"/>
</dbReference>
<evidence type="ECO:0000259" key="12">
    <source>
        <dbReference type="Pfam" id="PF02163"/>
    </source>
</evidence>
<evidence type="ECO:0000256" key="5">
    <source>
        <dbReference type="ARBA" id="ARBA00022692"/>
    </source>
</evidence>
<dbReference type="InterPro" id="IPR036034">
    <property type="entry name" value="PDZ_sf"/>
</dbReference>
<keyword evidence="6" id="KW-0378">Hydrolase</keyword>
<evidence type="ECO:0000259" key="13">
    <source>
        <dbReference type="Pfam" id="PF17820"/>
    </source>
</evidence>
<evidence type="ECO:0000313" key="15">
    <source>
        <dbReference type="Proteomes" id="UP000178811"/>
    </source>
</evidence>
<evidence type="ECO:0000256" key="2">
    <source>
        <dbReference type="ARBA" id="ARBA00004141"/>
    </source>
</evidence>
<feature type="transmembrane region" description="Helical" evidence="11">
    <location>
        <begin position="292"/>
        <end position="317"/>
    </location>
</feature>
<feature type="transmembrane region" description="Helical" evidence="11">
    <location>
        <begin position="257"/>
        <end position="280"/>
    </location>
</feature>
<comment type="similarity">
    <text evidence="3">Belongs to the peptidase M50B family.</text>
</comment>
<evidence type="ECO:0000313" key="14">
    <source>
        <dbReference type="EMBL" id="OGG77910.1"/>
    </source>
</evidence>
<evidence type="ECO:0000256" key="9">
    <source>
        <dbReference type="ARBA" id="ARBA00023049"/>
    </source>
</evidence>
<dbReference type="CDD" id="cd06163">
    <property type="entry name" value="S2P-M50_PDZ_RseP-like"/>
    <property type="match status" value="1"/>
</dbReference>
<evidence type="ECO:0000256" key="3">
    <source>
        <dbReference type="ARBA" id="ARBA00007931"/>
    </source>
</evidence>
<dbReference type="GO" id="GO:0006508">
    <property type="term" value="P:proteolysis"/>
    <property type="evidence" value="ECO:0007669"/>
    <property type="project" value="UniProtKB-KW"/>
</dbReference>
<gene>
    <name evidence="14" type="ORF">A3A36_02455</name>
</gene>
<dbReference type="Pfam" id="PF17820">
    <property type="entry name" value="PDZ_6"/>
    <property type="match status" value="1"/>
</dbReference>
<dbReference type="AlphaFoldDB" id="A0A1F6EWC8"/>
<protein>
    <recommendedName>
        <fullName evidence="16">PDZ domain-containing protein</fullName>
    </recommendedName>
</protein>
<dbReference type="InterPro" id="IPR008915">
    <property type="entry name" value="Peptidase_M50"/>
</dbReference>
<feature type="domain" description="Peptidase M50" evidence="12">
    <location>
        <begin position="6"/>
        <end position="354"/>
    </location>
</feature>
<keyword evidence="10 11" id="KW-0472">Membrane</keyword>
<dbReference type="PANTHER" id="PTHR42837">
    <property type="entry name" value="REGULATOR OF SIGMA-E PROTEASE RSEP"/>
    <property type="match status" value="1"/>
</dbReference>
<sequence>MEILIFIVVIVALIVVHEFGHFVAAKLSGMRVDEFGLGYPPRALTIAKKGETIYTLNWLPFGGFVKIYGEDGKLPDTAPDPRSFSSRPRILQALVLVAGVTMNLLFAYVLITSALIAGTPRALADAEVATAQQVELAVANVLPDSPAAQAGLSPGDIILSAEDGHNVFSGTDPVAFTKFVSNGGGNATIALSVRHSGGKETVLFARPTTGVIASDPLRPALGVEVATIGVVPLSFGAAVVEGAQLTWEATKLTAVGLWYFFSGVFTLSADLSQVAGPVGIAGAVGAASLQGMGYLFSIMAIISINLALINLIPVPALDGGRLLFVIIEGIIRRPIKPAIANGINTIGFVFLILLMVVVTAHDIFKIVG</sequence>
<dbReference type="GO" id="GO:0004222">
    <property type="term" value="F:metalloendopeptidase activity"/>
    <property type="evidence" value="ECO:0007669"/>
    <property type="project" value="InterPro"/>
</dbReference>
<comment type="cofactor">
    <cofactor evidence="1">
        <name>Zn(2+)</name>
        <dbReference type="ChEBI" id="CHEBI:29105"/>
    </cofactor>
</comment>